<dbReference type="AlphaFoldDB" id="A0A174CII6"/>
<evidence type="ECO:0000313" key="2">
    <source>
        <dbReference type="Proteomes" id="UP000095431"/>
    </source>
</evidence>
<organism evidence="1 2">
    <name type="scientific">Blautia wexlerae</name>
    <dbReference type="NCBI Taxonomy" id="418240"/>
    <lineage>
        <taxon>Bacteria</taxon>
        <taxon>Bacillati</taxon>
        <taxon>Bacillota</taxon>
        <taxon>Clostridia</taxon>
        <taxon>Lachnospirales</taxon>
        <taxon>Lachnospiraceae</taxon>
        <taxon>Blautia</taxon>
    </lineage>
</organism>
<proteinExistence type="predicted"/>
<name>A0A174CII6_9FIRM</name>
<reference evidence="1 2" key="1">
    <citation type="submission" date="2015-09" db="EMBL/GenBank/DDBJ databases">
        <authorList>
            <consortium name="Pathogen Informatics"/>
        </authorList>
    </citation>
    <scope>NUCLEOTIDE SEQUENCE [LARGE SCALE GENOMIC DNA]</scope>
    <source>
        <strain evidence="1 2">2789STDY5834863</strain>
    </source>
</reference>
<sequence length="38" mass="4269">MSKKGYSRPGLFGCINHYDVNGNKVGESQSGFWQYEAL</sequence>
<evidence type="ECO:0000313" key="1">
    <source>
        <dbReference type="EMBL" id="CUO11336.1"/>
    </source>
</evidence>
<protein>
    <submittedName>
        <fullName evidence="1">Uncharacterized protein</fullName>
    </submittedName>
</protein>
<dbReference type="Proteomes" id="UP000095431">
    <property type="component" value="Unassembled WGS sequence"/>
</dbReference>
<gene>
    <name evidence="1" type="ORF">ERS852478_01884</name>
</gene>
<accession>A0A174CII6</accession>
<dbReference type="EMBL" id="CYZN01000011">
    <property type="protein sequence ID" value="CUO11336.1"/>
    <property type="molecule type" value="Genomic_DNA"/>
</dbReference>